<proteinExistence type="predicted"/>
<reference evidence="1 2" key="1">
    <citation type="journal article" date="2022" name="DNA Res.">
        <title>Chromosomal-level genome assembly of the orchid tree Bauhinia variegata (Leguminosae; Cercidoideae) supports the allotetraploid origin hypothesis of Bauhinia.</title>
        <authorList>
            <person name="Zhong Y."/>
            <person name="Chen Y."/>
            <person name="Zheng D."/>
            <person name="Pang J."/>
            <person name="Liu Y."/>
            <person name="Luo S."/>
            <person name="Meng S."/>
            <person name="Qian L."/>
            <person name="Wei D."/>
            <person name="Dai S."/>
            <person name="Zhou R."/>
        </authorList>
    </citation>
    <scope>NUCLEOTIDE SEQUENCE [LARGE SCALE GENOMIC DNA]</scope>
    <source>
        <strain evidence="1">BV-YZ2020</strain>
    </source>
</reference>
<evidence type="ECO:0000313" key="1">
    <source>
        <dbReference type="EMBL" id="KAI4347156.1"/>
    </source>
</evidence>
<name>A0ACB9PFF5_BAUVA</name>
<keyword evidence="2" id="KW-1185">Reference proteome</keyword>
<organism evidence="1 2">
    <name type="scientific">Bauhinia variegata</name>
    <name type="common">Purple orchid tree</name>
    <name type="synonym">Phanera variegata</name>
    <dbReference type="NCBI Taxonomy" id="167791"/>
    <lineage>
        <taxon>Eukaryota</taxon>
        <taxon>Viridiplantae</taxon>
        <taxon>Streptophyta</taxon>
        <taxon>Embryophyta</taxon>
        <taxon>Tracheophyta</taxon>
        <taxon>Spermatophyta</taxon>
        <taxon>Magnoliopsida</taxon>
        <taxon>eudicotyledons</taxon>
        <taxon>Gunneridae</taxon>
        <taxon>Pentapetalae</taxon>
        <taxon>rosids</taxon>
        <taxon>fabids</taxon>
        <taxon>Fabales</taxon>
        <taxon>Fabaceae</taxon>
        <taxon>Cercidoideae</taxon>
        <taxon>Cercideae</taxon>
        <taxon>Bauhiniinae</taxon>
        <taxon>Bauhinia</taxon>
    </lineage>
</organism>
<protein>
    <submittedName>
        <fullName evidence="1">Uncharacterized protein</fullName>
    </submittedName>
</protein>
<gene>
    <name evidence="1" type="ORF">L6164_007995</name>
</gene>
<evidence type="ECO:0000313" key="2">
    <source>
        <dbReference type="Proteomes" id="UP000828941"/>
    </source>
</evidence>
<dbReference type="Proteomes" id="UP000828941">
    <property type="component" value="Chromosome 4"/>
</dbReference>
<comment type="caution">
    <text evidence="1">The sequence shown here is derived from an EMBL/GenBank/DDBJ whole genome shotgun (WGS) entry which is preliminary data.</text>
</comment>
<accession>A0ACB9PFF5</accession>
<dbReference type="EMBL" id="CM039429">
    <property type="protein sequence ID" value="KAI4347156.1"/>
    <property type="molecule type" value="Genomic_DNA"/>
</dbReference>
<sequence length="287" mass="32268">MKFIASFPWRVMASRQSSIKFASSSSCSVSAVGTFAWDDILGIPPPRAATNGDPSYLHGYFEKIQSCNRGLSKLTDFTELQELRRVQEKQSEFLPFVIEEQIVGFIHKGFAGHLRSFRDVFIFPKDKFYGNHFDGYVSLHPTLKTHEERTIAVGSVVKSLGEEWIPVIQNELFPVTSSFGAPIFLLLERAATPYFGTKAYGVCANGYAERDGQKQLWIGKRSHPHGIDCLENLVKECQEEAGIPRSMSIQPNSSPVIIDFLFRHGYISPETFGYLDLLRSLRIGDCS</sequence>